<dbReference type="OrthoDB" id="7541204at2"/>
<comment type="caution">
    <text evidence="2">The sequence shown here is derived from an EMBL/GenBank/DDBJ whole genome shotgun (WGS) entry which is preliminary data.</text>
</comment>
<evidence type="ECO:0000313" key="3">
    <source>
        <dbReference type="Proteomes" id="UP000283469"/>
    </source>
</evidence>
<dbReference type="RefSeq" id="WP_119744473.1">
    <property type="nucleotide sequence ID" value="NZ_QVRA01000004.1"/>
</dbReference>
<name>A0A418YV65_9SPHN</name>
<accession>A0A418YV65</accession>
<dbReference type="AlphaFoldDB" id="A0A418YV65"/>
<dbReference type="SUPFAM" id="SSF54427">
    <property type="entry name" value="NTF2-like"/>
    <property type="match status" value="1"/>
</dbReference>
<dbReference type="Gene3D" id="3.10.450.50">
    <property type="match status" value="1"/>
</dbReference>
<sequence>MSDTDRIAKLEQSVASLSSRLQRREDELDVRKLQYLYGYLIDKCLYKETVDLFTDDGEVRFFGGIWRGKEGIRRLYVDRFQKRFTHGTNGPIDGFLLDHPQLQDIVDIADDGVTAHARARSMMQAGRHKDHCDPSNPMLGPRQWWEGGIYENTYRKVDGIWRIAILNYLPQWHADFDTGWANTRPEYVPFPKQVYPADPTGPDALIEDAWLWPTHKVVPFHMKHPVTGEEIVAERWQGDIDRERAAREAVSV</sequence>
<keyword evidence="3" id="KW-1185">Reference proteome</keyword>
<reference evidence="2 3" key="1">
    <citation type="submission" date="2018-08" db="EMBL/GenBank/DDBJ databases">
        <title>Sphingobium sp. EO9.</title>
        <authorList>
            <person name="Park Y."/>
            <person name="Kim K.H."/>
            <person name="Jeon C.O."/>
        </authorList>
    </citation>
    <scope>NUCLEOTIDE SEQUENCE [LARGE SCALE GENOMIC DNA]</scope>
    <source>
        <strain evidence="2 3">EO9</strain>
    </source>
</reference>
<dbReference type="InterPro" id="IPR037401">
    <property type="entry name" value="SnoaL-like"/>
</dbReference>
<feature type="domain" description="SnoaL-like" evidence="1">
    <location>
        <begin position="23"/>
        <end position="164"/>
    </location>
</feature>
<evidence type="ECO:0000259" key="1">
    <source>
        <dbReference type="Pfam" id="PF13577"/>
    </source>
</evidence>
<evidence type="ECO:0000313" key="2">
    <source>
        <dbReference type="EMBL" id="RJG56134.1"/>
    </source>
</evidence>
<dbReference type="Pfam" id="PF13577">
    <property type="entry name" value="SnoaL_4"/>
    <property type="match status" value="1"/>
</dbReference>
<dbReference type="InterPro" id="IPR032710">
    <property type="entry name" value="NTF2-like_dom_sf"/>
</dbReference>
<organism evidence="2 3">
    <name type="scientific">Sphingobium terrigena</name>
    <dbReference type="NCBI Taxonomy" id="2304063"/>
    <lineage>
        <taxon>Bacteria</taxon>
        <taxon>Pseudomonadati</taxon>
        <taxon>Pseudomonadota</taxon>
        <taxon>Alphaproteobacteria</taxon>
        <taxon>Sphingomonadales</taxon>
        <taxon>Sphingomonadaceae</taxon>
        <taxon>Sphingobium</taxon>
    </lineage>
</organism>
<proteinExistence type="predicted"/>
<dbReference type="EMBL" id="QVRA01000004">
    <property type="protein sequence ID" value="RJG56134.1"/>
    <property type="molecule type" value="Genomic_DNA"/>
</dbReference>
<gene>
    <name evidence="2" type="ORF">D0Z70_05615</name>
</gene>
<dbReference type="Proteomes" id="UP000283469">
    <property type="component" value="Unassembled WGS sequence"/>
</dbReference>
<protein>
    <submittedName>
        <fullName evidence="2">Nuclear transport factor 2 family protein</fullName>
    </submittedName>
</protein>